<dbReference type="InterPro" id="IPR012337">
    <property type="entry name" value="RNaseH-like_sf"/>
</dbReference>
<dbReference type="FunFam" id="3.10.20.370:FF:000001">
    <property type="entry name" value="Retrovirus-related Pol polyprotein from transposon 17.6-like protein"/>
    <property type="match status" value="1"/>
</dbReference>
<dbReference type="InterPro" id="IPR043128">
    <property type="entry name" value="Rev_trsase/Diguanyl_cyclase"/>
</dbReference>
<dbReference type="InterPro" id="IPR041373">
    <property type="entry name" value="RT_RNaseH"/>
</dbReference>
<dbReference type="SUPFAM" id="SSF53098">
    <property type="entry name" value="Ribonuclease H-like"/>
    <property type="match status" value="1"/>
</dbReference>
<proteinExistence type="predicted"/>
<feature type="domain" description="Integrase catalytic" evidence="10">
    <location>
        <begin position="813"/>
        <end position="979"/>
    </location>
</feature>
<dbReference type="PANTHER" id="PTHR37984:SF5">
    <property type="entry name" value="PROTEIN NYNRIN-LIKE"/>
    <property type="match status" value="1"/>
</dbReference>
<evidence type="ECO:0000256" key="7">
    <source>
        <dbReference type="PROSITE-ProRule" id="PRU00047"/>
    </source>
</evidence>
<evidence type="ECO:0000256" key="8">
    <source>
        <dbReference type="SAM" id="MobiDB-lite"/>
    </source>
</evidence>
<feature type="compositionally biased region" description="Low complexity" evidence="8">
    <location>
        <begin position="1152"/>
        <end position="1163"/>
    </location>
</feature>
<feature type="region of interest" description="Disordered" evidence="8">
    <location>
        <begin position="438"/>
        <end position="486"/>
    </location>
</feature>
<dbReference type="InterPro" id="IPR036397">
    <property type="entry name" value="RNaseH_sf"/>
</dbReference>
<evidence type="ECO:0000256" key="1">
    <source>
        <dbReference type="ARBA" id="ARBA00022679"/>
    </source>
</evidence>
<keyword evidence="3" id="KW-0540">Nuclease</keyword>
<keyword evidence="1" id="KW-0808">Transferase</keyword>
<keyword evidence="2" id="KW-0548">Nucleotidyltransferase</keyword>
<keyword evidence="7" id="KW-0863">Zinc-finger</keyword>
<dbReference type="EMBL" id="BKCJ010005546">
    <property type="protein sequence ID" value="GEU67342.1"/>
    <property type="molecule type" value="Genomic_DNA"/>
</dbReference>
<evidence type="ECO:0000259" key="9">
    <source>
        <dbReference type="PROSITE" id="PS50158"/>
    </source>
</evidence>
<dbReference type="CDD" id="cd09274">
    <property type="entry name" value="RNase_HI_RT_Ty3"/>
    <property type="match status" value="1"/>
</dbReference>
<evidence type="ECO:0000256" key="2">
    <source>
        <dbReference type="ARBA" id="ARBA00022695"/>
    </source>
</evidence>
<dbReference type="GO" id="GO:0004519">
    <property type="term" value="F:endonuclease activity"/>
    <property type="evidence" value="ECO:0007669"/>
    <property type="project" value="UniProtKB-KW"/>
</dbReference>
<dbReference type="SUPFAM" id="SSF57756">
    <property type="entry name" value="Retrovirus zinc finger-like domains"/>
    <property type="match status" value="1"/>
</dbReference>
<evidence type="ECO:0000256" key="6">
    <source>
        <dbReference type="ARBA" id="ARBA00022918"/>
    </source>
</evidence>
<dbReference type="Gene3D" id="4.10.60.10">
    <property type="entry name" value="Zinc finger, CCHC-type"/>
    <property type="match status" value="1"/>
</dbReference>
<dbReference type="PANTHER" id="PTHR37984">
    <property type="entry name" value="PROTEIN CBG26694"/>
    <property type="match status" value="1"/>
</dbReference>
<feature type="compositionally biased region" description="Basic and acidic residues" evidence="8">
    <location>
        <begin position="448"/>
        <end position="467"/>
    </location>
</feature>
<dbReference type="InterPro" id="IPR001584">
    <property type="entry name" value="Integrase_cat-core"/>
</dbReference>
<protein>
    <submittedName>
        <fullName evidence="11">Putative reverse transcriptase domain-containing protein</fullName>
    </submittedName>
</protein>
<feature type="domain" description="CCHC-type" evidence="9">
    <location>
        <begin position="490"/>
        <end position="505"/>
    </location>
</feature>
<organism evidence="11">
    <name type="scientific">Tanacetum cinerariifolium</name>
    <name type="common">Dalmatian daisy</name>
    <name type="synonym">Chrysanthemum cinerariifolium</name>
    <dbReference type="NCBI Taxonomy" id="118510"/>
    <lineage>
        <taxon>Eukaryota</taxon>
        <taxon>Viridiplantae</taxon>
        <taxon>Streptophyta</taxon>
        <taxon>Embryophyta</taxon>
        <taxon>Tracheophyta</taxon>
        <taxon>Spermatophyta</taxon>
        <taxon>Magnoliopsida</taxon>
        <taxon>eudicotyledons</taxon>
        <taxon>Gunneridae</taxon>
        <taxon>Pentapetalae</taxon>
        <taxon>asterids</taxon>
        <taxon>campanulids</taxon>
        <taxon>Asterales</taxon>
        <taxon>Asteraceae</taxon>
        <taxon>Asteroideae</taxon>
        <taxon>Anthemideae</taxon>
        <taxon>Anthemidinae</taxon>
        <taxon>Tanacetum</taxon>
    </lineage>
</organism>
<name>A0A6L2M402_TANCI</name>
<dbReference type="GO" id="GO:0006508">
    <property type="term" value="P:proteolysis"/>
    <property type="evidence" value="ECO:0007669"/>
    <property type="project" value="InterPro"/>
</dbReference>
<comment type="caution">
    <text evidence="11">The sequence shown here is derived from an EMBL/GenBank/DDBJ whole genome shotgun (WGS) entry which is preliminary data.</text>
</comment>
<dbReference type="Gene3D" id="3.30.70.270">
    <property type="match status" value="1"/>
</dbReference>
<dbReference type="PROSITE" id="PS50158">
    <property type="entry name" value="ZF_CCHC"/>
    <property type="match status" value="1"/>
</dbReference>
<dbReference type="InterPro" id="IPR001969">
    <property type="entry name" value="Aspartic_peptidase_AS"/>
</dbReference>
<feature type="compositionally biased region" description="Polar residues" evidence="8">
    <location>
        <begin position="468"/>
        <end position="483"/>
    </location>
</feature>
<evidence type="ECO:0000313" key="11">
    <source>
        <dbReference type="EMBL" id="GEU67342.1"/>
    </source>
</evidence>
<feature type="region of interest" description="Disordered" evidence="8">
    <location>
        <begin position="1152"/>
        <end position="1171"/>
    </location>
</feature>
<dbReference type="GO" id="GO:0003964">
    <property type="term" value="F:RNA-directed DNA polymerase activity"/>
    <property type="evidence" value="ECO:0007669"/>
    <property type="project" value="UniProtKB-KW"/>
</dbReference>
<sequence length="1627" mass="182697">MSSASSAVTYTSIYTDSKLGRVFWGADEELSDGGSPQVIVYGYDGLPMLPVAPPSPDYIPGPEEPQTPPAPQDVDEHEPMFIQPHDPDFMPEPIYPEYIPLEDKHILPEEYEDDETEDIPVDYPMNEGDDGDDDDDDSSRDDVDDEDEDEEEEEEHLALVDFAVVIPTDELASSPKGTEPVMPPPSTDTATTGARITVRLQAAISFPPEAEVEILLTMPTPSPSPLASLSPPFAGERMARCTAPAELPSLPLLPPLHMPPPVDRRDDIPETEMPPRKRLCLSTLGSRDTWVDPRETVPEIAPMTVREVNTRVTELVELHEHDTQDLYALLEDAQDSRTRISQRVDVDSQRVDLLMEDKIAHQETIQIVEDEAYAAREAWAYSIGLSQAMQQTEITELRETNRRRQAQMVETLRVMGDIRREMGDMQAELLALREQLRRSRQPGGDARVPNHHDAPRDADRNFARDCRSSGNANVTNAQRNNGANPKGNGCFECGAIEHFKRDCPKLKNKDREKVNAPGWVYAVGNTEKRGNALRDPDSNVATGTFLLNNRYASILFDTGADRSFISTTFSSLIDIVPNPLGNGYDVELADAKIVGISAKKEEDMSKGKQLEDVPVVRDFPEVFPKNLSGLPSARPNEKEHKEHLKAILELLKKEKLYAKFSKCEFWIPKVQFLGHVIDSRGIHVDPAKIESIKDWASPKTPTEIRQFLGLSGRNPFQLIKQKLCSALILALPKGSEDFVVYCDASHKGLGAVLMQRENLIAYASRQLKVHKQNYTTYDLELGSVVFALKIWRHYLYGTKCTVFTDHKSLQHILNQKELNMRQRRWLKLLSDYDCDIRYHPRKANVVADALSRKERIEPLRVRALVMTIGLDLPKQILEAQIEALKPENLKKEDVDGMIRKDRSFQKALGTDISMSTAYHPETDGQSERTIQTLKDMLHACVINFGKGWVKHLPLCEFSYNNGYHASIKAAPYEALYGRKCRSLVCWAEVGEAQLTGLELIQETTKKIVLIKQRIQAAQDQQKSYADLKWKLIEFEVGDGVMLKVLAKVRKVAYKLELPQELSRVHHTFHVSNLKKCYADEPLVMPLGGIHVDDRLQFVEKPVKIMKREIKRLKRSRIPLVKVHRNSRRGPEFTWERKDSFRKKYPCLFTNRASSSTASAPNPAKLKTKTRPRVAHEVPLLTATANHVIDMEDMTGASKSSRTPSIVDKSPLDFSNKDPPLLITGRIRAEEQVQDELSQGAAPVGNPLYREVASEPDLEKETVDMGALVSKRYRKRGPNEEDTNAPPKVLRKYHVASHPSQRTLRGKSMAAMGIGTGTSVSAPVTQEVPIHVEGVSDPDPLSFAKPQLAPKQDISYHANKPYLPCLYCRSSRKAIVIEDPDFKEFYLLHHHGRITRKYILVGVGCDQQLPLGYPGCVPGHGGPHSTTRVSTLQAQVTGEERIKAAFKEFKKYEDDRVIGHGFWLAIMKCAESIELRQVFADVVSAWIAKGISEGLKHEVEYGRALVDLEAIDAYDPDTDTKYVAALHALKDLEYPLVDQLEKLKDSPIDVIMSSLFLESDYGEDAPQVGFAHHARFDGVPVSVPTVALQGLAILLADASIQTKVIEDEASPRLLRSKYLPPMYNLDWP</sequence>
<feature type="region of interest" description="Disordered" evidence="8">
    <location>
        <begin position="52"/>
        <end position="79"/>
    </location>
</feature>
<evidence type="ECO:0000256" key="3">
    <source>
        <dbReference type="ARBA" id="ARBA00022722"/>
    </source>
</evidence>
<evidence type="ECO:0000259" key="10">
    <source>
        <dbReference type="PROSITE" id="PS50994"/>
    </source>
</evidence>
<dbReference type="Pfam" id="PF17917">
    <property type="entry name" value="RT_RNaseH"/>
    <property type="match status" value="1"/>
</dbReference>
<feature type="compositionally biased region" description="Pro residues" evidence="8">
    <location>
        <begin position="52"/>
        <end position="71"/>
    </location>
</feature>
<keyword evidence="6 11" id="KW-0695">RNA-directed DNA polymerase</keyword>
<evidence type="ECO:0000256" key="4">
    <source>
        <dbReference type="ARBA" id="ARBA00022759"/>
    </source>
</evidence>
<keyword evidence="7" id="KW-0862">Zinc</keyword>
<feature type="region of interest" description="Disordered" evidence="8">
    <location>
        <begin position="1194"/>
        <end position="1218"/>
    </location>
</feature>
<reference evidence="11" key="1">
    <citation type="journal article" date="2019" name="Sci. Rep.">
        <title>Draft genome of Tanacetum cinerariifolium, the natural source of mosquito coil.</title>
        <authorList>
            <person name="Yamashiro T."/>
            <person name="Shiraishi A."/>
            <person name="Satake H."/>
            <person name="Nakayama K."/>
        </authorList>
    </citation>
    <scope>NUCLEOTIDE SEQUENCE</scope>
</reference>
<dbReference type="InterPro" id="IPR036875">
    <property type="entry name" value="Znf_CCHC_sf"/>
</dbReference>
<dbReference type="InterPro" id="IPR056924">
    <property type="entry name" value="SH3_Tf2-1"/>
</dbReference>
<keyword evidence="4" id="KW-0255">Endonuclease</keyword>
<dbReference type="Gene3D" id="3.30.420.10">
    <property type="entry name" value="Ribonuclease H-like superfamily/Ribonuclease H"/>
    <property type="match status" value="1"/>
</dbReference>
<dbReference type="GO" id="GO:0015074">
    <property type="term" value="P:DNA integration"/>
    <property type="evidence" value="ECO:0007669"/>
    <property type="project" value="InterPro"/>
</dbReference>
<feature type="region of interest" description="Disordered" evidence="8">
    <location>
        <begin position="112"/>
        <end position="191"/>
    </location>
</feature>
<dbReference type="InterPro" id="IPR050951">
    <property type="entry name" value="Retrovirus_Pol_polyprotein"/>
</dbReference>
<dbReference type="Gene3D" id="3.10.20.370">
    <property type="match status" value="1"/>
</dbReference>
<keyword evidence="5" id="KW-0378">Hydrolase</keyword>
<dbReference type="InterPro" id="IPR001878">
    <property type="entry name" value="Znf_CCHC"/>
</dbReference>
<keyword evidence="7" id="KW-0479">Metal-binding</keyword>
<dbReference type="SMART" id="SM00343">
    <property type="entry name" value="ZnF_C2HC"/>
    <property type="match status" value="1"/>
</dbReference>
<feature type="compositionally biased region" description="Acidic residues" evidence="8">
    <location>
        <begin position="127"/>
        <end position="155"/>
    </location>
</feature>
<dbReference type="GO" id="GO:0004190">
    <property type="term" value="F:aspartic-type endopeptidase activity"/>
    <property type="evidence" value="ECO:0007669"/>
    <property type="project" value="InterPro"/>
</dbReference>
<dbReference type="GO" id="GO:0008270">
    <property type="term" value="F:zinc ion binding"/>
    <property type="evidence" value="ECO:0007669"/>
    <property type="project" value="UniProtKB-KW"/>
</dbReference>
<dbReference type="SUPFAM" id="SSF56672">
    <property type="entry name" value="DNA/RNA polymerases"/>
    <property type="match status" value="1"/>
</dbReference>
<dbReference type="Pfam" id="PF08284">
    <property type="entry name" value="RVP_2"/>
    <property type="match status" value="1"/>
</dbReference>
<dbReference type="PROSITE" id="PS50994">
    <property type="entry name" value="INTEGRASE"/>
    <property type="match status" value="1"/>
</dbReference>
<accession>A0A6L2M402</accession>
<dbReference type="PROSITE" id="PS00141">
    <property type="entry name" value="ASP_PROTEASE"/>
    <property type="match status" value="1"/>
</dbReference>
<dbReference type="InterPro" id="IPR043502">
    <property type="entry name" value="DNA/RNA_pol_sf"/>
</dbReference>
<evidence type="ECO:0000256" key="5">
    <source>
        <dbReference type="ARBA" id="ARBA00022801"/>
    </source>
</evidence>
<gene>
    <name evidence="11" type="ORF">Tci_039320</name>
</gene>
<dbReference type="Pfam" id="PF24626">
    <property type="entry name" value="SH3_Tf2-1"/>
    <property type="match status" value="1"/>
</dbReference>
<dbReference type="GO" id="GO:0003676">
    <property type="term" value="F:nucleic acid binding"/>
    <property type="evidence" value="ECO:0007669"/>
    <property type="project" value="InterPro"/>
</dbReference>